<dbReference type="GO" id="GO:0009279">
    <property type="term" value="C:cell outer membrane"/>
    <property type="evidence" value="ECO:0007669"/>
    <property type="project" value="UniProtKB-SubCell"/>
</dbReference>
<name>A0A845AQ79_9SPHN</name>
<keyword evidence="3 11" id="KW-1134">Transmembrane beta strand</keyword>
<evidence type="ECO:0000256" key="4">
    <source>
        <dbReference type="ARBA" id="ARBA00022496"/>
    </source>
</evidence>
<evidence type="ECO:0000259" key="14">
    <source>
        <dbReference type="Pfam" id="PF00593"/>
    </source>
</evidence>
<sequence length="743" mass="79844">MTKRSTILRHSMATACVAALATAGLAAPAYAQDAEEPAAETETGGLGVIVVTANRREENLQDVAISAATLQEDRVQALFAAGADNTALSGQVPGLFVESSNGRAAPRFYIRGLGNTDFDLAASQPVSVIMDDVVLENVTLKSFPLFDVDRIEVLRGPQGTLFGRNTPAGIVKIDTKKPTFETTAQGSLSYGSFGSVAVDFGIGGSLVDDFLAVRLSGLYQHRNDYIDNGFTGQEDALGEYDDFAIRGQVLLTPSEDLSILVSGQYRDLNGTSTLFRANILGPGNNDLNANYDRDTVFYDAGDGNQAGYETAGASAKVDYDAGFATLTSITSYYDSSGSSRGDIDGGFGAAFLPFQGPGFIPFPSDTQDSIELEQITHEVRLASNNDGPITWQVGGYGFWSDFSVTTQGFNFPPPVTVRHRNDAWAAFGQITAQVSEAIRLTGGLRYTEDDKNFVVVSGAAPQFRAVEESRVSWDLSAFADLSDDASVYARVASGFRAPTIQGRDVAFFNPPSIATSEKIMSYEVGFKSELADRRIRLNGAVFYYNVDDPQFTAVGGAGNLVQLVNANKGQGYGFELDSAFQITDYFTVTAGVAWNNTEIKDNALAVGICAQCTVTDPTTVINGTTRALVDGNPFPNAPEFTADVTAQLDIPVSDNYKVFAFTDWQYQGKTNFFLYESLEFNSNNQVEGGLRVGFGPIDGDWELAVFARNITNADNLKGGIDFNNNTAFVNEPRVIGISGRFSY</sequence>
<organism evidence="16 17">
    <name type="scientific">Parerythrobacter jejuensis</name>
    <dbReference type="NCBI Taxonomy" id="795812"/>
    <lineage>
        <taxon>Bacteria</taxon>
        <taxon>Pseudomonadati</taxon>
        <taxon>Pseudomonadota</taxon>
        <taxon>Alphaproteobacteria</taxon>
        <taxon>Sphingomonadales</taxon>
        <taxon>Erythrobacteraceae</taxon>
        <taxon>Parerythrobacter</taxon>
    </lineage>
</organism>
<gene>
    <name evidence="16" type="ORF">GRI94_08050</name>
</gene>
<dbReference type="AlphaFoldDB" id="A0A845AQ79"/>
<dbReference type="Pfam" id="PF07715">
    <property type="entry name" value="Plug"/>
    <property type="match status" value="1"/>
</dbReference>
<keyword evidence="9 11" id="KW-0472">Membrane</keyword>
<evidence type="ECO:0000313" key="16">
    <source>
        <dbReference type="EMBL" id="MXP31774.1"/>
    </source>
</evidence>
<dbReference type="Pfam" id="PF00593">
    <property type="entry name" value="TonB_dep_Rec_b-barrel"/>
    <property type="match status" value="1"/>
</dbReference>
<dbReference type="RefSeq" id="WP_160779185.1">
    <property type="nucleotide sequence ID" value="NZ_BAAAZF010000001.1"/>
</dbReference>
<dbReference type="PANTHER" id="PTHR32552">
    <property type="entry name" value="FERRICHROME IRON RECEPTOR-RELATED"/>
    <property type="match status" value="1"/>
</dbReference>
<protein>
    <submittedName>
        <fullName evidence="16">TonB-dependent receptor</fullName>
    </submittedName>
</protein>
<dbReference type="InterPro" id="IPR012910">
    <property type="entry name" value="Plug_dom"/>
</dbReference>
<dbReference type="InterPro" id="IPR036942">
    <property type="entry name" value="Beta-barrel_TonB_sf"/>
</dbReference>
<evidence type="ECO:0000256" key="8">
    <source>
        <dbReference type="ARBA" id="ARBA00023077"/>
    </source>
</evidence>
<comment type="subcellular location">
    <subcellularLocation>
        <location evidence="1 11">Cell outer membrane</location>
        <topology evidence="1 11">Multi-pass membrane protein</topology>
    </subcellularLocation>
</comment>
<keyword evidence="6" id="KW-0408">Iron</keyword>
<keyword evidence="2 11" id="KW-0813">Transport</keyword>
<keyword evidence="4" id="KW-0410">Iron transport</keyword>
<feature type="chain" id="PRO_5033000623" evidence="13">
    <location>
        <begin position="32"/>
        <end position="743"/>
    </location>
</feature>
<evidence type="ECO:0000256" key="3">
    <source>
        <dbReference type="ARBA" id="ARBA00022452"/>
    </source>
</evidence>
<accession>A0A845AQ79</accession>
<reference evidence="16 17" key="1">
    <citation type="submission" date="2019-12" db="EMBL/GenBank/DDBJ databases">
        <title>Genomic-based taxomic classification of the family Erythrobacteraceae.</title>
        <authorList>
            <person name="Xu L."/>
        </authorList>
    </citation>
    <scope>NUCLEOTIDE SEQUENCE [LARGE SCALE GENOMIC DNA]</scope>
    <source>
        <strain evidence="16 17">JCM 16677</strain>
    </source>
</reference>
<keyword evidence="16" id="KW-0675">Receptor</keyword>
<evidence type="ECO:0000259" key="15">
    <source>
        <dbReference type="Pfam" id="PF07715"/>
    </source>
</evidence>
<keyword evidence="10 11" id="KW-0998">Cell outer membrane</keyword>
<dbReference type="EMBL" id="WTYE01000001">
    <property type="protein sequence ID" value="MXP31774.1"/>
    <property type="molecule type" value="Genomic_DNA"/>
</dbReference>
<dbReference type="InterPro" id="IPR039426">
    <property type="entry name" value="TonB-dep_rcpt-like"/>
</dbReference>
<dbReference type="SUPFAM" id="SSF56935">
    <property type="entry name" value="Porins"/>
    <property type="match status" value="1"/>
</dbReference>
<evidence type="ECO:0000256" key="1">
    <source>
        <dbReference type="ARBA" id="ARBA00004571"/>
    </source>
</evidence>
<evidence type="ECO:0000256" key="9">
    <source>
        <dbReference type="ARBA" id="ARBA00023136"/>
    </source>
</evidence>
<evidence type="ECO:0000256" key="13">
    <source>
        <dbReference type="SAM" id="SignalP"/>
    </source>
</evidence>
<keyword evidence="13" id="KW-0732">Signal</keyword>
<keyword evidence="7" id="KW-0406">Ion transport</keyword>
<dbReference type="InterPro" id="IPR000531">
    <property type="entry name" value="Beta-barrel_TonB"/>
</dbReference>
<dbReference type="Proteomes" id="UP000446786">
    <property type="component" value="Unassembled WGS sequence"/>
</dbReference>
<evidence type="ECO:0000256" key="7">
    <source>
        <dbReference type="ARBA" id="ARBA00023065"/>
    </source>
</evidence>
<evidence type="ECO:0000256" key="10">
    <source>
        <dbReference type="ARBA" id="ARBA00023237"/>
    </source>
</evidence>
<proteinExistence type="inferred from homology"/>
<evidence type="ECO:0000313" key="17">
    <source>
        <dbReference type="Proteomes" id="UP000446786"/>
    </source>
</evidence>
<evidence type="ECO:0000256" key="6">
    <source>
        <dbReference type="ARBA" id="ARBA00023004"/>
    </source>
</evidence>
<feature type="domain" description="TonB-dependent receptor-like beta-barrel" evidence="14">
    <location>
        <begin position="278"/>
        <end position="675"/>
    </location>
</feature>
<evidence type="ECO:0000256" key="12">
    <source>
        <dbReference type="RuleBase" id="RU003357"/>
    </source>
</evidence>
<dbReference type="GO" id="GO:0006826">
    <property type="term" value="P:iron ion transport"/>
    <property type="evidence" value="ECO:0007669"/>
    <property type="project" value="UniProtKB-KW"/>
</dbReference>
<dbReference type="Gene3D" id="2.40.170.20">
    <property type="entry name" value="TonB-dependent receptor, beta-barrel domain"/>
    <property type="match status" value="1"/>
</dbReference>
<keyword evidence="8 12" id="KW-0798">TonB box</keyword>
<feature type="signal peptide" evidence="13">
    <location>
        <begin position="1"/>
        <end position="31"/>
    </location>
</feature>
<evidence type="ECO:0000256" key="11">
    <source>
        <dbReference type="PROSITE-ProRule" id="PRU01360"/>
    </source>
</evidence>
<dbReference type="PROSITE" id="PS52016">
    <property type="entry name" value="TONB_DEPENDENT_REC_3"/>
    <property type="match status" value="1"/>
</dbReference>
<dbReference type="OrthoDB" id="127311at2"/>
<comment type="similarity">
    <text evidence="11 12">Belongs to the TonB-dependent receptor family.</text>
</comment>
<keyword evidence="5 11" id="KW-0812">Transmembrane</keyword>
<feature type="domain" description="TonB-dependent receptor plug" evidence="15">
    <location>
        <begin position="60"/>
        <end position="170"/>
    </location>
</feature>
<dbReference type="PANTHER" id="PTHR32552:SF81">
    <property type="entry name" value="TONB-DEPENDENT OUTER MEMBRANE RECEPTOR"/>
    <property type="match status" value="1"/>
</dbReference>
<evidence type="ECO:0000256" key="5">
    <source>
        <dbReference type="ARBA" id="ARBA00022692"/>
    </source>
</evidence>
<keyword evidence="17" id="KW-1185">Reference proteome</keyword>
<comment type="caution">
    <text evidence="16">The sequence shown here is derived from an EMBL/GenBank/DDBJ whole genome shotgun (WGS) entry which is preliminary data.</text>
</comment>
<evidence type="ECO:0000256" key="2">
    <source>
        <dbReference type="ARBA" id="ARBA00022448"/>
    </source>
</evidence>